<name>A0ABN9P9G1_9DINO</name>
<organism evidence="1 2">
    <name type="scientific">Prorocentrum cordatum</name>
    <dbReference type="NCBI Taxonomy" id="2364126"/>
    <lineage>
        <taxon>Eukaryota</taxon>
        <taxon>Sar</taxon>
        <taxon>Alveolata</taxon>
        <taxon>Dinophyceae</taxon>
        <taxon>Prorocentrales</taxon>
        <taxon>Prorocentraceae</taxon>
        <taxon>Prorocentrum</taxon>
    </lineage>
</organism>
<evidence type="ECO:0000313" key="1">
    <source>
        <dbReference type="EMBL" id="CAK0788680.1"/>
    </source>
</evidence>
<dbReference type="Proteomes" id="UP001189429">
    <property type="component" value="Unassembled WGS sequence"/>
</dbReference>
<sequence>RRRGDFELSEEAKVELIEKQSKMQARKRRGSVSIGEAAPDEEIANALRESATCHVHGLNVEGLSVRVASGPSCTARASCRAARRRLSCARKAARDIEILRPTRTTSPLPTSRMVIRWPW</sequence>
<reference evidence="1" key="1">
    <citation type="submission" date="2023-10" db="EMBL/GenBank/DDBJ databases">
        <authorList>
            <person name="Chen Y."/>
            <person name="Shah S."/>
            <person name="Dougan E. K."/>
            <person name="Thang M."/>
            <person name="Chan C."/>
        </authorList>
    </citation>
    <scope>NUCLEOTIDE SEQUENCE [LARGE SCALE GENOMIC DNA]</scope>
</reference>
<dbReference type="EMBL" id="CAUYUJ010000106">
    <property type="protein sequence ID" value="CAK0788680.1"/>
    <property type="molecule type" value="Genomic_DNA"/>
</dbReference>
<proteinExistence type="predicted"/>
<protein>
    <submittedName>
        <fullName evidence="1">Uncharacterized protein</fullName>
    </submittedName>
</protein>
<feature type="non-terminal residue" evidence="1">
    <location>
        <position position="1"/>
    </location>
</feature>
<accession>A0ABN9P9G1</accession>
<keyword evidence="2" id="KW-1185">Reference proteome</keyword>
<comment type="caution">
    <text evidence="1">The sequence shown here is derived from an EMBL/GenBank/DDBJ whole genome shotgun (WGS) entry which is preliminary data.</text>
</comment>
<evidence type="ECO:0000313" key="2">
    <source>
        <dbReference type="Proteomes" id="UP001189429"/>
    </source>
</evidence>
<gene>
    <name evidence="1" type="ORF">PCOR1329_LOCUS505</name>
</gene>